<name>A0A091BUW0_STREI</name>
<feature type="active site" description="Proton donor" evidence="7">
    <location>
        <position position="264"/>
    </location>
</feature>
<dbReference type="Pfam" id="PF00128">
    <property type="entry name" value="Alpha-amylase"/>
    <property type="match status" value="1"/>
</dbReference>
<dbReference type="InterPro" id="IPR006047">
    <property type="entry name" value="GH13_cat_dom"/>
</dbReference>
<dbReference type="CDD" id="cd11318">
    <property type="entry name" value="AmyAc_bac_fung_AmyA"/>
    <property type="match status" value="1"/>
</dbReference>
<evidence type="ECO:0000256" key="6">
    <source>
        <dbReference type="ARBA" id="ARBA00023295"/>
    </source>
</evidence>
<evidence type="ECO:0000256" key="3">
    <source>
        <dbReference type="ARBA" id="ARBA00022723"/>
    </source>
</evidence>
<evidence type="ECO:0000256" key="1">
    <source>
        <dbReference type="ARBA" id="ARBA00001913"/>
    </source>
</evidence>
<keyword evidence="5" id="KW-0119">Carbohydrate metabolism</keyword>
<reference evidence="11 13" key="2">
    <citation type="submission" date="2016-10" db="EMBL/GenBank/DDBJ databases">
        <authorList>
            <person name="Varghese N."/>
            <person name="Submissions S."/>
        </authorList>
    </citation>
    <scope>NUCLEOTIDE SEQUENCE [LARGE SCALE GENOMIC DNA]</scope>
    <source>
        <strain evidence="11 13">JB1</strain>
    </source>
</reference>
<organism evidence="10 12">
    <name type="scientific">Streptococcus equinus JB1</name>
    <dbReference type="NCBI Taxonomy" id="1294274"/>
    <lineage>
        <taxon>Bacteria</taxon>
        <taxon>Bacillati</taxon>
        <taxon>Bacillota</taxon>
        <taxon>Bacilli</taxon>
        <taxon>Lactobacillales</taxon>
        <taxon>Streptococcaceae</taxon>
        <taxon>Streptococcus</taxon>
    </lineage>
</organism>
<feature type="binding site" evidence="8">
    <location>
        <position position="197"/>
    </location>
    <ligand>
        <name>Ca(2+)</name>
        <dbReference type="ChEBI" id="CHEBI:29108"/>
        <label>1</label>
    </ligand>
</feature>
<evidence type="ECO:0000256" key="8">
    <source>
        <dbReference type="PIRSR" id="PIRSR001021-2"/>
    </source>
</evidence>
<dbReference type="EMBL" id="AUZH01000024">
    <property type="protein sequence ID" value="KFN87557.1"/>
    <property type="molecule type" value="Genomic_DNA"/>
</dbReference>
<keyword evidence="13" id="KW-1185">Reference proteome</keyword>
<dbReference type="Pfam" id="PF09154">
    <property type="entry name" value="Alpha-amy_C_pro"/>
    <property type="match status" value="1"/>
</dbReference>
<sequence>MTNETLMQYFEWYLPNDGKHWKRLAADASHLAQKGITKIWMPPAFKATHDSDVGYGVYDLFDLGEFNQKGTVRTKYGTKADYLEAISALKNNGIEPLADVILNHKAAADHTETFKVVEVAPEDRTKVLSQPFEIEGWTNFTFEGRHRAYNDFEWHWYHFTGTDYDVKTGKTGIFQIQGDNKGWANQDLVDGENGNYDYLMYADLDFKHPEVIKNIYDWADWFVETTGVKGFRLDAIKHIDSFFMGNFIRDMKAKYGNDFYVFGEFWNGDEKSNNDYLASTDYRFDLVDVRLHQNLFEASKAKETYDLRQIFEQTLVKNHPDSAVTFVDNHDTQRGQALESTIEEWFKPAAYALILLRQTGLPCIFYGDYYGISGQFAQESFQTVIDKLLELRKNAVYGQEMDYFDQANCIGWTCLGDDEHPTALAVLINNSKATSKRMFVGEKWACKLFTDALGNQAAHVQIDEQGYGDFLVGEKSVSAWIPLAK</sequence>
<evidence type="ECO:0000259" key="9">
    <source>
        <dbReference type="SMART" id="SM00642"/>
    </source>
</evidence>
<dbReference type="AlphaFoldDB" id="A0A091BUW0"/>
<evidence type="ECO:0000256" key="5">
    <source>
        <dbReference type="ARBA" id="ARBA00023277"/>
    </source>
</evidence>
<feature type="binding site" evidence="8">
    <location>
        <position position="238"/>
    </location>
    <ligand>
        <name>Ca(2+)</name>
        <dbReference type="ChEBI" id="CHEBI:29108"/>
        <label>1</label>
    </ligand>
</feature>
<proteinExistence type="inferred from homology"/>
<feature type="active site" description="Nucleophile" evidence="7">
    <location>
        <position position="234"/>
    </location>
</feature>
<dbReference type="NCBIfam" id="NF006969">
    <property type="entry name" value="PRK09441.1-2"/>
    <property type="match status" value="1"/>
</dbReference>
<keyword evidence="8" id="KW-0106">Calcium</keyword>
<dbReference type="Proteomes" id="UP000182793">
    <property type="component" value="Unassembled WGS sequence"/>
</dbReference>
<keyword evidence="6" id="KW-0326">Glycosidase</keyword>
<dbReference type="Proteomes" id="UP000029382">
    <property type="component" value="Unassembled WGS sequence"/>
</dbReference>
<evidence type="ECO:0000313" key="11">
    <source>
        <dbReference type="EMBL" id="SFL17534.1"/>
    </source>
</evidence>
<feature type="binding site" evidence="8">
    <location>
        <position position="103"/>
    </location>
    <ligand>
        <name>Ca(2+)</name>
        <dbReference type="ChEBI" id="CHEBI:29108"/>
        <label>1</label>
    </ligand>
</feature>
<dbReference type="InterPro" id="IPR013780">
    <property type="entry name" value="Glyco_hydro_b"/>
</dbReference>
<comment type="caution">
    <text evidence="10">The sequence shown here is derived from an EMBL/GenBank/DDBJ whole genome shotgun (WGS) entry which is preliminary data.</text>
</comment>
<evidence type="ECO:0000256" key="4">
    <source>
        <dbReference type="ARBA" id="ARBA00022801"/>
    </source>
</evidence>
<evidence type="ECO:0000313" key="13">
    <source>
        <dbReference type="Proteomes" id="UP000182793"/>
    </source>
</evidence>
<feature type="binding site" evidence="8">
    <location>
        <position position="203"/>
    </location>
    <ligand>
        <name>Ca(2+)</name>
        <dbReference type="ChEBI" id="CHEBI:29108"/>
        <label>1</label>
    </ligand>
</feature>
<dbReference type="InterPro" id="IPR017853">
    <property type="entry name" value="GH"/>
</dbReference>
<dbReference type="Gene3D" id="2.40.30.140">
    <property type="match status" value="1"/>
</dbReference>
<keyword evidence="4" id="KW-0378">Hydrolase</keyword>
<dbReference type="PIRSF" id="PIRSF001021">
    <property type="entry name" value="Alph-amls_thrmst"/>
    <property type="match status" value="1"/>
</dbReference>
<dbReference type="Gene3D" id="2.60.40.1180">
    <property type="entry name" value="Golgi alpha-mannosidase II"/>
    <property type="match status" value="1"/>
</dbReference>
<reference evidence="10 12" key="1">
    <citation type="journal article" date="2014" name="Genome Announc.">
        <title>Draft Genome Sequences of Streptococcus bovis Strains ATCC 33317 and JB1.</title>
        <authorList>
            <person name="Benahmed F.H."/>
            <person name="Gopinath G.R."/>
            <person name="Harbottle H."/>
            <person name="Cotta M.A."/>
            <person name="Luo Y."/>
            <person name="Henderson C."/>
            <person name="Teri P."/>
            <person name="Soppet D."/>
            <person name="Rasmussen M."/>
            <person name="Whitehead T.R."/>
            <person name="Davidson M."/>
        </authorList>
    </citation>
    <scope>NUCLEOTIDE SEQUENCE [LARGE SCALE GENOMIC DNA]</scope>
    <source>
        <strain evidence="10 12">JB1</strain>
    </source>
</reference>
<dbReference type="PANTHER" id="PTHR43447">
    <property type="entry name" value="ALPHA-AMYLASE"/>
    <property type="match status" value="1"/>
</dbReference>
<feature type="binding site" evidence="8">
    <location>
        <position position="205"/>
    </location>
    <ligand>
        <name>Ca(2+)</name>
        <dbReference type="ChEBI" id="CHEBI:29108"/>
        <label>2</label>
    </ligand>
</feature>
<dbReference type="GO" id="GO:0005975">
    <property type="term" value="P:carbohydrate metabolic process"/>
    <property type="evidence" value="ECO:0007669"/>
    <property type="project" value="InterPro"/>
</dbReference>
<evidence type="ECO:0000256" key="2">
    <source>
        <dbReference type="ARBA" id="ARBA00008061"/>
    </source>
</evidence>
<dbReference type="NCBIfam" id="NF006971">
    <property type="entry name" value="PRK09441.1-4"/>
    <property type="match status" value="1"/>
</dbReference>
<dbReference type="InterPro" id="IPR015237">
    <property type="entry name" value="Alpha-amylase_C_pro"/>
</dbReference>
<dbReference type="NCBIfam" id="NF006968">
    <property type="entry name" value="PRK09441.1-1"/>
    <property type="match status" value="1"/>
</dbReference>
<dbReference type="EMBL" id="FOTG01000003">
    <property type="protein sequence ID" value="SFL17534.1"/>
    <property type="molecule type" value="Genomic_DNA"/>
</dbReference>
<accession>A0A091BUW0</accession>
<keyword evidence="3 8" id="KW-0479">Metal-binding</keyword>
<evidence type="ECO:0000256" key="7">
    <source>
        <dbReference type="PIRSR" id="PIRSR001021-1"/>
    </source>
</evidence>
<dbReference type="GO" id="GO:0004553">
    <property type="term" value="F:hydrolase activity, hydrolyzing O-glycosyl compounds"/>
    <property type="evidence" value="ECO:0007669"/>
    <property type="project" value="InterPro"/>
</dbReference>
<dbReference type="SUPFAM" id="SSF51011">
    <property type="entry name" value="Glycosyl hydrolase domain"/>
    <property type="match status" value="1"/>
</dbReference>
<dbReference type="Gene3D" id="3.20.20.80">
    <property type="entry name" value="Glycosidases"/>
    <property type="match status" value="1"/>
</dbReference>
<gene>
    <name evidence="10" type="ORF">H702_06685</name>
    <name evidence="11" type="ORF">SAMN02910290_00786</name>
</gene>
<feature type="domain" description="Glycosyl hydrolase family 13 catalytic" evidence="9">
    <location>
        <begin position="4"/>
        <end position="413"/>
    </location>
</feature>
<evidence type="ECO:0000313" key="10">
    <source>
        <dbReference type="EMBL" id="KFN87557.1"/>
    </source>
</evidence>
<comment type="similarity">
    <text evidence="2">Belongs to the glycosyl hydrolase 13 family.</text>
</comment>
<evidence type="ECO:0000313" key="12">
    <source>
        <dbReference type="Proteomes" id="UP000029382"/>
    </source>
</evidence>
<comment type="cofactor">
    <cofactor evidence="1">
        <name>Ca(2+)</name>
        <dbReference type="ChEBI" id="CHEBI:29108"/>
    </cofactor>
</comment>
<dbReference type="SUPFAM" id="SSF51445">
    <property type="entry name" value="(Trans)glycosidases"/>
    <property type="match status" value="1"/>
</dbReference>
<dbReference type="InterPro" id="IPR013776">
    <property type="entry name" value="A-amylase_thermo"/>
</dbReference>
<dbReference type="GO" id="GO:0005509">
    <property type="term" value="F:calcium ion binding"/>
    <property type="evidence" value="ECO:0007669"/>
    <property type="project" value="InterPro"/>
</dbReference>
<dbReference type="RefSeq" id="WP_039696951.1">
    <property type="nucleotide sequence ID" value="NZ_AUZH01000024.1"/>
</dbReference>
<dbReference type="SMART" id="SM00642">
    <property type="entry name" value="Aamy"/>
    <property type="match status" value="1"/>
</dbReference>
<protein>
    <submittedName>
        <fullName evidence="10">Alpha-amylase</fullName>
    </submittedName>
</protein>